<dbReference type="AlphaFoldDB" id="A0A0D0J0H3"/>
<accession>A0A0D0J0H3</accession>
<keyword evidence="2" id="KW-1185">Reference proteome</keyword>
<gene>
    <name evidence="1" type="ORF">ST44_05210</name>
</gene>
<name>A0A0D0J0H3_9BACT</name>
<proteinExistence type="predicted"/>
<dbReference type="Proteomes" id="UP000032046">
    <property type="component" value="Unassembled WGS sequence"/>
</dbReference>
<dbReference type="EMBL" id="JXQK01000050">
    <property type="protein sequence ID" value="KIP62855.1"/>
    <property type="molecule type" value="Genomic_DNA"/>
</dbReference>
<reference evidence="1 2" key="1">
    <citation type="submission" date="2015-01" db="EMBL/GenBank/DDBJ databases">
        <title>Comparative genomics of non-oral Prevotella species.</title>
        <authorList>
            <person name="Accetto T."/>
            <person name="Nograsek B."/>
            <person name="Avgustin G."/>
        </authorList>
    </citation>
    <scope>NUCLEOTIDE SEQUENCE [LARGE SCALE GENOMIC DNA]</scope>
    <source>
        <strain evidence="1 2">P5-119</strain>
    </source>
</reference>
<protein>
    <submittedName>
        <fullName evidence="1">Uncharacterized protein</fullName>
    </submittedName>
</protein>
<evidence type="ECO:0000313" key="1">
    <source>
        <dbReference type="EMBL" id="KIP62855.1"/>
    </source>
</evidence>
<sequence length="96" mass="11243">MKYYSGFQEIRYGKSLENDTMTLSSGKKYTCYVLQDVMTDSGLLENNNARNHPSAAIWFSPFYFRDIPSVELEGKLYFCQRKEKIIVERIKKGQLL</sequence>
<comment type="caution">
    <text evidence="1">The sequence shown here is derived from an EMBL/GenBank/DDBJ whole genome shotgun (WGS) entry which is preliminary data.</text>
</comment>
<evidence type="ECO:0000313" key="2">
    <source>
        <dbReference type="Proteomes" id="UP000032046"/>
    </source>
</evidence>
<organism evidence="1 2">
    <name type="scientific">Prevotella pectinovora</name>
    <dbReference type="NCBI Taxonomy" id="1602169"/>
    <lineage>
        <taxon>Bacteria</taxon>
        <taxon>Pseudomonadati</taxon>
        <taxon>Bacteroidota</taxon>
        <taxon>Bacteroidia</taxon>
        <taxon>Bacteroidales</taxon>
        <taxon>Prevotellaceae</taxon>
        <taxon>Prevotella</taxon>
    </lineage>
</organism>